<evidence type="ECO:0000313" key="3">
    <source>
        <dbReference type="Proteomes" id="UP001164746"/>
    </source>
</evidence>
<evidence type="ECO:0000313" key="2">
    <source>
        <dbReference type="EMBL" id="WAR00536.1"/>
    </source>
</evidence>
<gene>
    <name evidence="2" type="ORF">MAR_024908</name>
</gene>
<feature type="compositionally biased region" description="Acidic residues" evidence="1">
    <location>
        <begin position="151"/>
        <end position="170"/>
    </location>
</feature>
<accession>A0ABY7E043</accession>
<feature type="region of interest" description="Disordered" evidence="1">
    <location>
        <begin position="148"/>
        <end position="170"/>
    </location>
</feature>
<protein>
    <submittedName>
        <fullName evidence="2">Uncharacterized protein</fullName>
    </submittedName>
</protein>
<sequence length="170" mass="19882">MPTWRQPSEIRNFQASIKSRFSNRRQLGMVLDDICDEKLKASNFPNIRVIKKDGLWFSMDKRRLWVFKQLQRLGKCGDIPVKEVTTIPDERHTTRNNGLDVEIRGLLGGEWKDKPDCVDPRPPFLCTWATSSRNFRGRSGGVISRRRSWESDDDFECDYGDDSEDESYDF</sequence>
<dbReference type="Proteomes" id="UP001164746">
    <property type="component" value="Chromosome 3"/>
</dbReference>
<name>A0ABY7E043_MYAAR</name>
<dbReference type="PANTHER" id="PTHR35378">
    <property type="entry name" value="UNNAMED PRODUCT"/>
    <property type="match status" value="1"/>
</dbReference>
<organism evidence="2 3">
    <name type="scientific">Mya arenaria</name>
    <name type="common">Soft-shell clam</name>
    <dbReference type="NCBI Taxonomy" id="6604"/>
    <lineage>
        <taxon>Eukaryota</taxon>
        <taxon>Metazoa</taxon>
        <taxon>Spiralia</taxon>
        <taxon>Lophotrochozoa</taxon>
        <taxon>Mollusca</taxon>
        <taxon>Bivalvia</taxon>
        <taxon>Autobranchia</taxon>
        <taxon>Heteroconchia</taxon>
        <taxon>Euheterodonta</taxon>
        <taxon>Imparidentia</taxon>
        <taxon>Neoheterodontei</taxon>
        <taxon>Myida</taxon>
        <taxon>Myoidea</taxon>
        <taxon>Myidae</taxon>
        <taxon>Mya</taxon>
    </lineage>
</organism>
<proteinExistence type="predicted"/>
<dbReference type="PANTHER" id="PTHR35378:SF1">
    <property type="entry name" value="C2H2-TYPE DOMAIN-CONTAINING PROTEIN"/>
    <property type="match status" value="1"/>
</dbReference>
<evidence type="ECO:0000256" key="1">
    <source>
        <dbReference type="SAM" id="MobiDB-lite"/>
    </source>
</evidence>
<reference evidence="2" key="1">
    <citation type="submission" date="2022-11" db="EMBL/GenBank/DDBJ databases">
        <title>Centuries of genome instability and evolution in soft-shell clam transmissible cancer (bioRxiv).</title>
        <authorList>
            <person name="Hart S.F.M."/>
            <person name="Yonemitsu M.A."/>
            <person name="Giersch R.M."/>
            <person name="Beal B.F."/>
            <person name="Arriagada G."/>
            <person name="Davis B.W."/>
            <person name="Ostrander E.A."/>
            <person name="Goff S.P."/>
            <person name="Metzger M.J."/>
        </authorList>
    </citation>
    <scope>NUCLEOTIDE SEQUENCE</scope>
    <source>
        <strain evidence="2">MELC-2E11</strain>
        <tissue evidence="2">Siphon/mantle</tissue>
    </source>
</reference>
<keyword evidence="3" id="KW-1185">Reference proteome</keyword>
<dbReference type="EMBL" id="CP111014">
    <property type="protein sequence ID" value="WAR00536.1"/>
    <property type="molecule type" value="Genomic_DNA"/>
</dbReference>